<dbReference type="RefSeq" id="XP_056580090.1">
    <property type="nucleotide sequence ID" value="XM_056723840.1"/>
</dbReference>
<reference evidence="4" key="2">
    <citation type="journal article" date="2023" name="IMA Fungus">
        <title>Comparative genomic study of the Penicillium genus elucidates a diverse pangenome and 15 lateral gene transfer events.</title>
        <authorList>
            <person name="Petersen C."/>
            <person name="Sorensen T."/>
            <person name="Nielsen M.R."/>
            <person name="Sondergaard T.E."/>
            <person name="Sorensen J.L."/>
            <person name="Fitzpatrick D.A."/>
            <person name="Frisvad J.C."/>
            <person name="Nielsen K.L."/>
        </authorList>
    </citation>
    <scope>NUCLEOTIDE SEQUENCE</scope>
    <source>
        <strain evidence="4">IBT 3081</strain>
    </source>
</reference>
<organism evidence="4 5">
    <name type="scientific">Penicillium concentricum</name>
    <dbReference type="NCBI Taxonomy" id="293559"/>
    <lineage>
        <taxon>Eukaryota</taxon>
        <taxon>Fungi</taxon>
        <taxon>Dikarya</taxon>
        <taxon>Ascomycota</taxon>
        <taxon>Pezizomycotina</taxon>
        <taxon>Eurotiomycetes</taxon>
        <taxon>Eurotiomycetidae</taxon>
        <taxon>Eurotiales</taxon>
        <taxon>Aspergillaceae</taxon>
        <taxon>Penicillium</taxon>
    </lineage>
</organism>
<dbReference type="OrthoDB" id="191139at2759"/>
<dbReference type="PANTHER" id="PTHR24320">
    <property type="entry name" value="RETINOL DEHYDROGENASE"/>
    <property type="match status" value="1"/>
</dbReference>
<proteinExistence type="inferred from homology"/>
<keyword evidence="3" id="KW-0560">Oxidoreductase</keyword>
<evidence type="ECO:0000256" key="1">
    <source>
        <dbReference type="ARBA" id="ARBA00006484"/>
    </source>
</evidence>
<dbReference type="EMBL" id="JAPZBT010000002">
    <property type="protein sequence ID" value="KAJ5374104.1"/>
    <property type="molecule type" value="Genomic_DNA"/>
</dbReference>
<evidence type="ECO:0000256" key="2">
    <source>
        <dbReference type="ARBA" id="ARBA00022857"/>
    </source>
</evidence>
<keyword evidence="5" id="KW-1185">Reference proteome</keyword>
<evidence type="ECO:0000313" key="5">
    <source>
        <dbReference type="Proteomes" id="UP001147752"/>
    </source>
</evidence>
<dbReference type="SUPFAM" id="SSF51735">
    <property type="entry name" value="NAD(P)-binding Rossmann-fold domains"/>
    <property type="match status" value="1"/>
</dbReference>
<dbReference type="PANTHER" id="PTHR24320:SF282">
    <property type="entry name" value="WW DOMAIN-CONTAINING OXIDOREDUCTASE"/>
    <property type="match status" value="1"/>
</dbReference>
<dbReference type="Proteomes" id="UP001147752">
    <property type="component" value="Unassembled WGS sequence"/>
</dbReference>
<dbReference type="GeneID" id="81463023"/>
<protein>
    <submittedName>
        <fullName evidence="4">Oxidoreductase</fullName>
    </submittedName>
</protein>
<sequence>MLEWLFGKSFHPEKDIASVEGKVILVTGGNAGLGKETILQLAKHHPKEIFLAARTQEKAEDAIQEIKEAVPDSNISYIKLDLTSFASIEEAAEEFKRRSERLDILINNAGIMAVPYSKTKENYEIQFGTNHMGHALLTKLLLPSLLSTADKPESDVRVINLTSEAHSFAPGIIYDQNHLESYHTFRRYGQSKLANILHARELQTRYPSITATAVHPGMILTDLYTPQIQSNVFARSGLLHASLFFNDVANGAKNQLWAATGPKKDVRQSYYWKPVGIASRGSISYAENADLARQFWDWTEEQFKKHK</sequence>
<dbReference type="Pfam" id="PF00106">
    <property type="entry name" value="adh_short"/>
    <property type="match status" value="1"/>
</dbReference>
<dbReference type="AlphaFoldDB" id="A0A9W9SBH2"/>
<dbReference type="GO" id="GO:0016491">
    <property type="term" value="F:oxidoreductase activity"/>
    <property type="evidence" value="ECO:0007669"/>
    <property type="project" value="UniProtKB-KW"/>
</dbReference>
<evidence type="ECO:0000256" key="3">
    <source>
        <dbReference type="ARBA" id="ARBA00023002"/>
    </source>
</evidence>
<comment type="caution">
    <text evidence="4">The sequence shown here is derived from an EMBL/GenBank/DDBJ whole genome shotgun (WGS) entry which is preliminary data.</text>
</comment>
<accession>A0A9W9SBH2</accession>
<comment type="similarity">
    <text evidence="1">Belongs to the short-chain dehydrogenases/reductases (SDR) family.</text>
</comment>
<dbReference type="InterPro" id="IPR036291">
    <property type="entry name" value="NAD(P)-bd_dom_sf"/>
</dbReference>
<keyword evidence="2" id="KW-0521">NADP</keyword>
<reference evidence="4" key="1">
    <citation type="submission" date="2022-12" db="EMBL/GenBank/DDBJ databases">
        <authorList>
            <person name="Petersen C."/>
        </authorList>
    </citation>
    <scope>NUCLEOTIDE SEQUENCE</scope>
    <source>
        <strain evidence="4">IBT 3081</strain>
    </source>
</reference>
<dbReference type="PRINTS" id="PR00081">
    <property type="entry name" value="GDHRDH"/>
</dbReference>
<name>A0A9W9SBH2_9EURO</name>
<evidence type="ECO:0000313" key="4">
    <source>
        <dbReference type="EMBL" id="KAJ5374104.1"/>
    </source>
</evidence>
<dbReference type="Gene3D" id="3.40.50.720">
    <property type="entry name" value="NAD(P)-binding Rossmann-like Domain"/>
    <property type="match status" value="1"/>
</dbReference>
<dbReference type="InterPro" id="IPR002347">
    <property type="entry name" value="SDR_fam"/>
</dbReference>
<gene>
    <name evidence="4" type="ORF">N7517_006110</name>
</gene>